<keyword evidence="3" id="KW-1185">Reference proteome</keyword>
<keyword evidence="1" id="KW-0812">Transmembrane</keyword>
<dbReference type="Proteomes" id="UP000807306">
    <property type="component" value="Unassembled WGS sequence"/>
</dbReference>
<name>A0A9P6E417_9AGAR</name>
<evidence type="ECO:0000313" key="3">
    <source>
        <dbReference type="Proteomes" id="UP000807306"/>
    </source>
</evidence>
<proteinExistence type="predicted"/>
<gene>
    <name evidence="2" type="ORF">CPB83DRAFT_911541</name>
</gene>
<keyword evidence="1" id="KW-0472">Membrane</keyword>
<feature type="transmembrane region" description="Helical" evidence="1">
    <location>
        <begin position="116"/>
        <end position="140"/>
    </location>
</feature>
<feature type="transmembrane region" description="Helical" evidence="1">
    <location>
        <begin position="156"/>
        <end position="173"/>
    </location>
</feature>
<reference evidence="2" key="1">
    <citation type="submission" date="2020-11" db="EMBL/GenBank/DDBJ databases">
        <authorList>
            <consortium name="DOE Joint Genome Institute"/>
            <person name="Ahrendt S."/>
            <person name="Riley R."/>
            <person name="Andreopoulos W."/>
            <person name="Labutti K."/>
            <person name="Pangilinan J."/>
            <person name="Ruiz-Duenas F.J."/>
            <person name="Barrasa J.M."/>
            <person name="Sanchez-Garcia M."/>
            <person name="Camarero S."/>
            <person name="Miyauchi S."/>
            <person name="Serrano A."/>
            <person name="Linde D."/>
            <person name="Babiker R."/>
            <person name="Drula E."/>
            <person name="Ayuso-Fernandez I."/>
            <person name="Pacheco R."/>
            <person name="Padilla G."/>
            <person name="Ferreira P."/>
            <person name="Barriuso J."/>
            <person name="Kellner H."/>
            <person name="Castanera R."/>
            <person name="Alfaro M."/>
            <person name="Ramirez L."/>
            <person name="Pisabarro A.G."/>
            <person name="Kuo A."/>
            <person name="Tritt A."/>
            <person name="Lipzen A."/>
            <person name="He G."/>
            <person name="Yan M."/>
            <person name="Ng V."/>
            <person name="Cullen D."/>
            <person name="Martin F."/>
            <person name="Rosso M.-N."/>
            <person name="Henrissat B."/>
            <person name="Hibbett D."/>
            <person name="Martinez A.T."/>
            <person name="Grigoriev I.V."/>
        </authorList>
    </citation>
    <scope>NUCLEOTIDE SEQUENCE</scope>
    <source>
        <strain evidence="2">CBS 506.95</strain>
    </source>
</reference>
<evidence type="ECO:0000313" key="2">
    <source>
        <dbReference type="EMBL" id="KAF9522100.1"/>
    </source>
</evidence>
<sequence>MPMSSNYLSVPFGAPGSPLVIILSASLSLLACDLMENLVEDRRLVTEYKLSFPLFTYWIARISTYAYFVGAFAYYSNMNSIIGIEIIVWFVLVQRASTSLLLYFRVHALHRSNRYIQIFFVSYLLAIVASHIAITVAFITSKVKPSTICYCHNPCFVPFILLGFDSCIIIAFIQKVKAGYLPEEDRKQGWWLRNVFHPRSMHELASRLLQDNLVYYMMTVLLKTIWIGATATGNANFIIASIYLDTVCVCIITCKIYRDMRLGLPGLVHVTVEIVQGGGNITPLNFASPSGGRSTPSQLAKCGQFYVTLQYELKSPLTRARPDSRDQLVILS</sequence>
<accession>A0A9P6E417</accession>
<dbReference type="OrthoDB" id="3038990at2759"/>
<dbReference type="AlphaFoldDB" id="A0A9P6E417"/>
<feature type="transmembrane region" description="Helical" evidence="1">
    <location>
        <begin position="55"/>
        <end position="75"/>
    </location>
</feature>
<feature type="transmembrane region" description="Helical" evidence="1">
    <location>
        <begin position="12"/>
        <end position="34"/>
    </location>
</feature>
<comment type="caution">
    <text evidence="2">The sequence shown here is derived from an EMBL/GenBank/DDBJ whole genome shotgun (WGS) entry which is preliminary data.</text>
</comment>
<feature type="transmembrane region" description="Helical" evidence="1">
    <location>
        <begin position="81"/>
        <end position="104"/>
    </location>
</feature>
<evidence type="ECO:0000256" key="1">
    <source>
        <dbReference type="SAM" id="Phobius"/>
    </source>
</evidence>
<organism evidence="2 3">
    <name type="scientific">Crepidotus variabilis</name>
    <dbReference type="NCBI Taxonomy" id="179855"/>
    <lineage>
        <taxon>Eukaryota</taxon>
        <taxon>Fungi</taxon>
        <taxon>Dikarya</taxon>
        <taxon>Basidiomycota</taxon>
        <taxon>Agaricomycotina</taxon>
        <taxon>Agaricomycetes</taxon>
        <taxon>Agaricomycetidae</taxon>
        <taxon>Agaricales</taxon>
        <taxon>Agaricineae</taxon>
        <taxon>Crepidotaceae</taxon>
        <taxon>Crepidotus</taxon>
    </lineage>
</organism>
<keyword evidence="1" id="KW-1133">Transmembrane helix</keyword>
<feature type="transmembrane region" description="Helical" evidence="1">
    <location>
        <begin position="213"/>
        <end position="231"/>
    </location>
</feature>
<dbReference type="EMBL" id="MU157961">
    <property type="protein sequence ID" value="KAF9522100.1"/>
    <property type="molecule type" value="Genomic_DNA"/>
</dbReference>
<protein>
    <submittedName>
        <fullName evidence="2">Uncharacterized protein</fullName>
    </submittedName>
</protein>
<feature type="transmembrane region" description="Helical" evidence="1">
    <location>
        <begin position="237"/>
        <end position="257"/>
    </location>
</feature>